<feature type="transmembrane region" description="Helical" evidence="4">
    <location>
        <begin position="68"/>
        <end position="87"/>
    </location>
</feature>
<evidence type="ECO:0000313" key="6">
    <source>
        <dbReference type="Proteomes" id="UP000184499"/>
    </source>
</evidence>
<dbReference type="Pfam" id="PF00106">
    <property type="entry name" value="adh_short"/>
    <property type="match status" value="1"/>
</dbReference>
<dbReference type="EMBL" id="KV878686">
    <property type="protein sequence ID" value="OJJ70650.1"/>
    <property type="molecule type" value="Genomic_DNA"/>
</dbReference>
<protein>
    <recommendedName>
        <fullName evidence="7">Short-chain dehydrogenase/reductase family protein</fullName>
    </recommendedName>
</protein>
<feature type="region of interest" description="Disordered" evidence="3">
    <location>
        <begin position="364"/>
        <end position="387"/>
    </location>
</feature>
<organism evidence="5 6">
    <name type="scientific">Aspergillus brasiliensis (strain CBS 101740 / IMI 381727 / IBT 21946)</name>
    <dbReference type="NCBI Taxonomy" id="767769"/>
    <lineage>
        <taxon>Eukaryota</taxon>
        <taxon>Fungi</taxon>
        <taxon>Dikarya</taxon>
        <taxon>Ascomycota</taxon>
        <taxon>Pezizomycotina</taxon>
        <taxon>Eurotiomycetes</taxon>
        <taxon>Eurotiomycetidae</taxon>
        <taxon>Eurotiales</taxon>
        <taxon>Aspergillaceae</taxon>
        <taxon>Aspergillus</taxon>
        <taxon>Aspergillus subgen. Circumdati</taxon>
    </lineage>
</organism>
<keyword evidence="4" id="KW-0472">Membrane</keyword>
<feature type="transmembrane region" description="Helical" evidence="4">
    <location>
        <begin position="107"/>
        <end position="125"/>
    </location>
</feature>
<name>A0A1L9UG58_ASPBC</name>
<dbReference type="VEuPathDB" id="FungiDB:ASPBRDRAFT_629767"/>
<feature type="compositionally biased region" description="Low complexity" evidence="3">
    <location>
        <begin position="9"/>
        <end position="27"/>
    </location>
</feature>
<feature type="region of interest" description="Disordered" evidence="3">
    <location>
        <begin position="1"/>
        <end position="27"/>
    </location>
</feature>
<dbReference type="SUPFAM" id="SSF51735">
    <property type="entry name" value="NAD(P)-binding Rossmann-fold domains"/>
    <property type="match status" value="1"/>
</dbReference>
<dbReference type="AlphaFoldDB" id="A0A1L9UG58"/>
<proteinExistence type="inferred from homology"/>
<dbReference type="GO" id="GO:0016616">
    <property type="term" value="F:oxidoreductase activity, acting on the CH-OH group of donors, NAD or NADP as acceptor"/>
    <property type="evidence" value="ECO:0007669"/>
    <property type="project" value="TreeGrafter"/>
</dbReference>
<dbReference type="PRINTS" id="PR00081">
    <property type="entry name" value="GDHRDH"/>
</dbReference>
<evidence type="ECO:0000256" key="2">
    <source>
        <dbReference type="ARBA" id="ARBA00023002"/>
    </source>
</evidence>
<keyword evidence="4" id="KW-1133">Transmembrane helix</keyword>
<dbReference type="Gene3D" id="3.40.50.720">
    <property type="entry name" value="NAD(P)-binding Rossmann-like Domain"/>
    <property type="match status" value="1"/>
</dbReference>
<dbReference type="PANTHER" id="PTHR24322:SF736">
    <property type="entry name" value="RETINOL DEHYDROGENASE 10"/>
    <property type="match status" value="1"/>
</dbReference>
<comment type="similarity">
    <text evidence="1">Belongs to the short-chain dehydrogenases/reductases (SDR) family.</text>
</comment>
<dbReference type="OrthoDB" id="5840532at2759"/>
<dbReference type="RefSeq" id="XP_067477898.1">
    <property type="nucleotide sequence ID" value="XM_067628399.1"/>
</dbReference>
<dbReference type="OMA" id="NWYAVLP"/>
<accession>A0A1L9UG58</accession>
<keyword evidence="4" id="KW-0812">Transmembrane</keyword>
<reference evidence="6" key="1">
    <citation type="journal article" date="2017" name="Genome Biol.">
        <title>Comparative genomics reveals high biological diversity and specific adaptations in the industrially and medically important fungal genus Aspergillus.</title>
        <authorList>
            <person name="de Vries R.P."/>
            <person name="Riley R."/>
            <person name="Wiebenga A."/>
            <person name="Aguilar-Osorio G."/>
            <person name="Amillis S."/>
            <person name="Uchima C.A."/>
            <person name="Anderluh G."/>
            <person name="Asadollahi M."/>
            <person name="Askin M."/>
            <person name="Barry K."/>
            <person name="Battaglia E."/>
            <person name="Bayram O."/>
            <person name="Benocci T."/>
            <person name="Braus-Stromeyer S.A."/>
            <person name="Caldana C."/>
            <person name="Canovas D."/>
            <person name="Cerqueira G.C."/>
            <person name="Chen F."/>
            <person name="Chen W."/>
            <person name="Choi C."/>
            <person name="Clum A."/>
            <person name="Dos Santos R.A."/>
            <person name="Damasio A.R."/>
            <person name="Diallinas G."/>
            <person name="Emri T."/>
            <person name="Fekete E."/>
            <person name="Flipphi M."/>
            <person name="Freyberg S."/>
            <person name="Gallo A."/>
            <person name="Gournas C."/>
            <person name="Habgood R."/>
            <person name="Hainaut M."/>
            <person name="Harispe M.L."/>
            <person name="Henrissat B."/>
            <person name="Hilden K.S."/>
            <person name="Hope R."/>
            <person name="Hossain A."/>
            <person name="Karabika E."/>
            <person name="Karaffa L."/>
            <person name="Karanyi Z."/>
            <person name="Krasevec N."/>
            <person name="Kuo A."/>
            <person name="Kusch H."/>
            <person name="LaButti K."/>
            <person name="Lagendijk E.L."/>
            <person name="Lapidus A."/>
            <person name="Levasseur A."/>
            <person name="Lindquist E."/>
            <person name="Lipzen A."/>
            <person name="Logrieco A.F."/>
            <person name="MacCabe A."/>
            <person name="Maekelae M.R."/>
            <person name="Malavazi I."/>
            <person name="Melin P."/>
            <person name="Meyer V."/>
            <person name="Mielnichuk N."/>
            <person name="Miskei M."/>
            <person name="Molnar A.P."/>
            <person name="Mule G."/>
            <person name="Ngan C.Y."/>
            <person name="Orejas M."/>
            <person name="Orosz E."/>
            <person name="Ouedraogo J.P."/>
            <person name="Overkamp K.M."/>
            <person name="Park H.-S."/>
            <person name="Perrone G."/>
            <person name="Piumi F."/>
            <person name="Punt P.J."/>
            <person name="Ram A.F."/>
            <person name="Ramon A."/>
            <person name="Rauscher S."/>
            <person name="Record E."/>
            <person name="Riano-Pachon D.M."/>
            <person name="Robert V."/>
            <person name="Roehrig J."/>
            <person name="Ruller R."/>
            <person name="Salamov A."/>
            <person name="Salih N.S."/>
            <person name="Samson R.A."/>
            <person name="Sandor E."/>
            <person name="Sanguinetti M."/>
            <person name="Schuetze T."/>
            <person name="Sepcic K."/>
            <person name="Shelest E."/>
            <person name="Sherlock G."/>
            <person name="Sophianopoulou V."/>
            <person name="Squina F.M."/>
            <person name="Sun H."/>
            <person name="Susca A."/>
            <person name="Todd R.B."/>
            <person name="Tsang A."/>
            <person name="Unkles S.E."/>
            <person name="van de Wiele N."/>
            <person name="van Rossen-Uffink D."/>
            <person name="Oliveira J.V."/>
            <person name="Vesth T.C."/>
            <person name="Visser J."/>
            <person name="Yu J.-H."/>
            <person name="Zhou M."/>
            <person name="Andersen M.R."/>
            <person name="Archer D.B."/>
            <person name="Baker S.E."/>
            <person name="Benoit I."/>
            <person name="Brakhage A.A."/>
            <person name="Braus G.H."/>
            <person name="Fischer R."/>
            <person name="Frisvad J.C."/>
            <person name="Goldman G.H."/>
            <person name="Houbraken J."/>
            <person name="Oakley B."/>
            <person name="Pocsi I."/>
            <person name="Scazzocchio C."/>
            <person name="Seiboth B."/>
            <person name="vanKuyk P.A."/>
            <person name="Wortman J."/>
            <person name="Dyer P.S."/>
            <person name="Grigoriev I.V."/>
        </authorList>
    </citation>
    <scope>NUCLEOTIDE SEQUENCE [LARGE SCALE GENOMIC DNA]</scope>
    <source>
        <strain evidence="6">CBS 101740 / IMI 381727 / IBT 21946</strain>
    </source>
</reference>
<evidence type="ECO:0000256" key="4">
    <source>
        <dbReference type="SAM" id="Phobius"/>
    </source>
</evidence>
<evidence type="ECO:0000256" key="3">
    <source>
        <dbReference type="SAM" id="MobiDB-lite"/>
    </source>
</evidence>
<dbReference type="STRING" id="767769.A0A1L9UG58"/>
<gene>
    <name evidence="5" type="ORF">ASPBRDRAFT_629767</name>
</gene>
<evidence type="ECO:0000313" key="5">
    <source>
        <dbReference type="EMBL" id="OJJ70650.1"/>
    </source>
</evidence>
<dbReference type="InterPro" id="IPR002347">
    <property type="entry name" value="SDR_fam"/>
</dbReference>
<keyword evidence="2" id="KW-0560">Oxidoreductase</keyword>
<dbReference type="PANTHER" id="PTHR24322">
    <property type="entry name" value="PKSB"/>
    <property type="match status" value="1"/>
</dbReference>
<dbReference type="GeneID" id="93580887"/>
<evidence type="ECO:0000256" key="1">
    <source>
        <dbReference type="ARBA" id="ARBA00006484"/>
    </source>
</evidence>
<dbReference type="InterPro" id="IPR036291">
    <property type="entry name" value="NAD(P)-bd_dom_sf"/>
</dbReference>
<evidence type="ECO:0008006" key="7">
    <source>
        <dbReference type="Google" id="ProtNLM"/>
    </source>
</evidence>
<keyword evidence="6" id="KW-1185">Reference proteome</keyword>
<dbReference type="Proteomes" id="UP000184499">
    <property type="component" value="Unassembled WGS sequence"/>
</dbReference>
<sequence length="387" mass="41066">MTTSTTPKLIHTTPLQPPTTTTNNNNNPPLTIDLLLTTLTRTILHPIPSYILLLCLRAQATPYTSPPFLIAIAYAALLTLIYILATINQQLAYGGAPRNVDLSNEVVVVTGGASGLGLLIARIYALRGATVAVLDIRGISDEEVEEMGLGASYVCDVSHRGVLEGVVERVRRELGTPTILIHCAAARINGLPLQQLSPEAFQKTISTNLLAAVHAYQVFLPYMLTAPDGGTIVTVSSVLGQLCAAGLADYSASKAGLSALHRSLEAELRQSGDDAKVKMVLVEPGQISTPLFESVQTPNRFFAPVLEPVQVAQAIVSAVDSGRGGVIRLPAFAMLVNWYAVLPASVQRLARYLSGIDGAVAQASSKAGRADSSSQQLQTELDHVKED</sequence>